<dbReference type="PANTHER" id="PTHR37423:SF2">
    <property type="entry name" value="MEMBRANE-BOUND LYTIC MUREIN TRANSGLYCOSYLASE C"/>
    <property type="match status" value="1"/>
</dbReference>
<feature type="domain" description="Transglycosylase SLT" evidence="2">
    <location>
        <begin position="51"/>
        <end position="159"/>
    </location>
</feature>
<dbReference type="Proteomes" id="UP000694232">
    <property type="component" value="Chromosome 1"/>
</dbReference>
<comment type="similarity">
    <text evidence="1">Belongs to the transglycosylase Slt family.</text>
</comment>
<dbReference type="KEGG" id="vos:KNV97_08270"/>
<dbReference type="PROSITE" id="PS00922">
    <property type="entry name" value="TRANSGLYCOSYLASE"/>
    <property type="match status" value="1"/>
</dbReference>
<dbReference type="AlphaFoldDB" id="A0A975UCL2"/>
<organism evidence="3 4">
    <name type="scientific">Vibrio ostreae</name>
    <dbReference type="NCBI Taxonomy" id="2841925"/>
    <lineage>
        <taxon>Bacteria</taxon>
        <taxon>Pseudomonadati</taxon>
        <taxon>Pseudomonadota</taxon>
        <taxon>Gammaproteobacteria</taxon>
        <taxon>Vibrionales</taxon>
        <taxon>Vibrionaceae</taxon>
        <taxon>Vibrio</taxon>
    </lineage>
</organism>
<evidence type="ECO:0000259" key="2">
    <source>
        <dbReference type="Pfam" id="PF01464"/>
    </source>
</evidence>
<sequence>MLVLPLTNAQSAAQTFQQQIDRQHEVLSPYQTQISARFDLYQPLLGHIFSQLKKRSLPPQLALLPMLESSLNPDAISHAGARGLWQLMPATAQRFGLTITPQDQRLDVFHSTDAALQYLTFLYNKFSGDLALTIAAYNAGEGRVARAMARANSREFEHLILPAETRQYVARFYALNGLVDVDKLDSGSFSPLMLFSSQPRITRQPLIDLQPLPPLVKL</sequence>
<accession>A0A975UCL2</accession>
<dbReference type="EMBL" id="CP076643">
    <property type="protein sequence ID" value="QXO18266.1"/>
    <property type="molecule type" value="Genomic_DNA"/>
</dbReference>
<dbReference type="GO" id="GO:0000270">
    <property type="term" value="P:peptidoglycan metabolic process"/>
    <property type="evidence" value="ECO:0007669"/>
    <property type="project" value="InterPro"/>
</dbReference>
<reference evidence="3" key="1">
    <citation type="submission" date="2021-06" db="EMBL/GenBank/DDBJ databases">
        <title>Vibrio nov. sp., novel gut bacterium isolated from Yellow Sea oyster.</title>
        <authorList>
            <person name="Muhammad N."/>
            <person name="Nguyen T.H."/>
            <person name="Lee Y.-J."/>
            <person name="Ko J."/>
            <person name="Kim S.-G."/>
        </authorList>
    </citation>
    <scope>NUCLEOTIDE SEQUENCE</scope>
    <source>
        <strain evidence="3">OG9-811</strain>
    </source>
</reference>
<dbReference type="Pfam" id="PF01464">
    <property type="entry name" value="SLT"/>
    <property type="match status" value="1"/>
</dbReference>
<dbReference type="InterPro" id="IPR008258">
    <property type="entry name" value="Transglycosylase_SLT_dom_1"/>
</dbReference>
<proteinExistence type="inferred from homology"/>
<dbReference type="GO" id="GO:0008933">
    <property type="term" value="F:peptidoglycan lytic transglycosylase activity"/>
    <property type="evidence" value="ECO:0007669"/>
    <property type="project" value="InterPro"/>
</dbReference>
<evidence type="ECO:0000313" key="3">
    <source>
        <dbReference type="EMBL" id="QXO18266.1"/>
    </source>
</evidence>
<evidence type="ECO:0000313" key="4">
    <source>
        <dbReference type="Proteomes" id="UP000694232"/>
    </source>
</evidence>
<dbReference type="CDD" id="cd16894">
    <property type="entry name" value="MltD-like"/>
    <property type="match status" value="1"/>
</dbReference>
<gene>
    <name evidence="3" type="ORF">KNV97_08270</name>
</gene>
<keyword evidence="4" id="KW-1185">Reference proteome</keyword>
<name>A0A975UCL2_9VIBR</name>
<dbReference type="GO" id="GO:0016020">
    <property type="term" value="C:membrane"/>
    <property type="evidence" value="ECO:0007669"/>
    <property type="project" value="InterPro"/>
</dbReference>
<dbReference type="RefSeq" id="WP_218562875.1">
    <property type="nucleotide sequence ID" value="NZ_CP076643.1"/>
</dbReference>
<dbReference type="InterPro" id="IPR000189">
    <property type="entry name" value="Transglyc_AS"/>
</dbReference>
<protein>
    <submittedName>
        <fullName evidence="3">Lytic transglycosylase domain-containing protein</fullName>
    </submittedName>
</protein>
<evidence type="ECO:0000256" key="1">
    <source>
        <dbReference type="ARBA" id="ARBA00007734"/>
    </source>
</evidence>
<dbReference type="PANTHER" id="PTHR37423">
    <property type="entry name" value="SOLUBLE LYTIC MUREIN TRANSGLYCOSYLASE-RELATED"/>
    <property type="match status" value="1"/>
</dbReference>